<keyword evidence="4" id="KW-1133">Transmembrane helix</keyword>
<dbReference type="Proteomes" id="UP000295334">
    <property type="component" value="Unassembled WGS sequence"/>
</dbReference>
<dbReference type="PANTHER" id="PTHR46730">
    <property type="entry name" value="POLYCYSTIN-1"/>
    <property type="match status" value="1"/>
</dbReference>
<dbReference type="Pfam" id="PF18911">
    <property type="entry name" value="PKD_4"/>
    <property type="match status" value="2"/>
</dbReference>
<feature type="domain" description="PKD" evidence="8">
    <location>
        <begin position="1475"/>
        <end position="1527"/>
    </location>
</feature>
<dbReference type="Pfam" id="PF00801">
    <property type="entry name" value="PKD"/>
    <property type="match status" value="3"/>
</dbReference>
<sequence length="2216" mass="229408">MKKILALGLGMLLAFCGNAQSASDSYANAHGPNPGHPVESPDFVPTDSISHTGPVPAGVCPGLTITLHALHSPQNSTYQWTLNGTPVPGATDSILVTATPGDYSVIVVNGPDTYNWPTLTVVGFSKPVPDFSFSVNNQCSSTPVSFTNLTAGAGNTYSWNFADPNSGAANTTAASDPTHWFAGSALGGNQSFPVKLYATNNLGCIDSVTKTVNTVSPGTQLGGTGLVVYNGNPVFTSCTSTGATLTFQNQSSTAATNLDYRIIWGDATPDFTGTTMTNVNHSYSAGTWTLQFIVSFLDPGNGSNCRDTGYYTVFVGSNPAVGLSNPGNTITCSESALTFPITSTGSNSPGTNYTVSFNDGSAPINFSHPAPASISHTFNLSSCGTNSQSGTTTYQNAFSATIRATNPCGSSSASIVPIYVSKKPKAAMSIGPNDTVCTNINVNIVNTSGNMSSVSNGVCTPGKGVWTITPATGWTVTGATGTTNSSSDPAFWTGGSNALNVVFTAPGTYQVRLQVGNTQLCGTDEIVQTICVNGQPVSDFTLSTLAGCGPVPVTATNLTAPANCNPNTFAWTVSYTNPVNCQPATSNWNFTGGTAANSPNPAFNFVNPGVYTIDLKVTPPGNTCSNTSTKTVTVKAKPNVVFDPIAPICPGVFSPVAAVNNCFSSTAETYLWTFTGAATPTSTLQSPTATYPNPGTFSIQLDVTNECGTTTVTQPVQVNPTPAVDQPADIVVCNTLTAPATNFTSAQAGLTFNWTNSDPSIGLAASGTGNIPAFTAINTGNTPKVATITVTPVSTTCSGPSRTFTITVNPTPPIDAGDDQILCNATSTTMAAVLASGTTGTWTQISTGPAATITSPTSPTTTITGLTPLNTYQFKWTVTGTGICNTVSDTVTVLNRPLPTTANAGPDTLICGYVGGSPTLPLRGNPTTHPWELGMWTEVASQTTIGTPVSINNPGQPVTTIDGVGLATGLQQGVVTLVWTISNDAGCTPSRDTLVIRLVRQPVAGTLAPLTPLCYNNGVTVNASGYTGNIVGWERKDAPLATNPWVNQANATPAITLTNLQDDVALQFIVAPVNALCLKRDTVVGIIPVGKPIVNVIGARIDSVCSNTLYNSNSPAASGGNNTPPVYQWESSLTGTGFTTVPGANSVSFDFSTSQTIWLRRLVTIGGCSSVSDTIKVWVEDPISNNTISGNQTICINTAPAPLTGSVPNGGSPSQPLTFQWESSTNGAVWTPVGGANSQNFAPGVLTQTTYFRRIVRSPRCPSPTGGQSNIDTVIITPAPVASFVPSPVTGCSPLTVTVTNNTSGAGNTYTWNWGDLSANTVTTSNAPIQHVFTTGSLRTFTISLTADNSCGMDTRTIDVTVQPNSVNLNLAVSSSQLAGCAPHKVMFYNSSPGGTAFTWNFNDPPSPNVNTTNPLDSIEHIFNAPGTYHVTLRGTNNCSDTTGFVDIVVYAKPTAAFTPSSLTACVGNPITFTNNSTGATNYLWKFINGTTVTTSSAQSPSVPFNAAGTYTVRLIAFNTNAGGTVTCTDSTQMDVTIGATQTGSMTVSGTSSACAPFTVDFTNNTTPNTSVLWNFADPASGAANTSSLNTVSHTFNNSGTYAVTLSVSTAGGCTFTSTRNITVGGPSGTLTYTGGYKCNGQGVQLDVAGAGATSYTWDFGNAVTQTTTAPSINYTYPSAGVYLPKVTLNGGGCAVVLTGVDSVRIERMVKGFTATFQQFCDSTRINFQDTSAAFFGKASIRWTFGGGNGTATGASPSLTLFNSATINVMMVVTSNSGCTDTTRRDLPIAVWNTPNVTMSEPPGFTGCARQQLLYEAVTNSADPIANIQWSTSNGVNGTGPRFRPVFGTPGVYTITLTVSTVNGCTRVLTSNPLTINPSPTVSIVDPPAICRGGSVQINSSATGATSYSWSPSAGLNNAGIGNPVASPDSTTNYILTVTNSAGCSAQASTVVTVIQPITLTVRPASDSLCLGDSLQLFASGATSFTWSANTPNPADLRCTTCPNPVFKPSLPGEWTLTVTGTNSCFTRSATIPIGVGTYPSVNLGPDLLLPAGTIRPLTSTVTGGPVTSWLWTPGTDLSCTTCPQPTATIRNAMTYVVTAANAYGCVATDTLNIRTFCEKAQAYIPNAFSPDGDGINDVLMVRGSGIVQVKSFRIFNRWGEVVFERANFNPNDPTFGWDGKVKGVVTPPDVFVYTAEVICENGTTFTYKGNVSVLK</sequence>
<protein>
    <submittedName>
        <fullName evidence="9">PKD domain-containing protein</fullName>
    </submittedName>
</protein>
<keyword evidence="10" id="KW-1185">Reference proteome</keyword>
<evidence type="ECO:0000256" key="2">
    <source>
        <dbReference type="ARBA" id="ARBA00022692"/>
    </source>
</evidence>
<feature type="domain" description="PKD" evidence="8">
    <location>
        <begin position="1649"/>
        <end position="1690"/>
    </location>
</feature>
<dbReference type="PANTHER" id="PTHR46730:SF4">
    <property type="entry name" value="POLYCYSTIC KIDNEY DISEASE PROTEIN 1-LIKE 1"/>
    <property type="match status" value="1"/>
</dbReference>
<evidence type="ECO:0000256" key="4">
    <source>
        <dbReference type="ARBA" id="ARBA00022989"/>
    </source>
</evidence>
<feature type="region of interest" description="Disordered" evidence="6">
    <location>
        <begin position="25"/>
        <end position="48"/>
    </location>
</feature>
<keyword evidence="7" id="KW-0732">Signal</keyword>
<evidence type="ECO:0000256" key="3">
    <source>
        <dbReference type="ARBA" id="ARBA00022737"/>
    </source>
</evidence>
<dbReference type="SUPFAM" id="SSF49299">
    <property type="entry name" value="PKD domain"/>
    <property type="match status" value="10"/>
</dbReference>
<dbReference type="OrthoDB" id="7794186at2"/>
<evidence type="ECO:0000313" key="10">
    <source>
        <dbReference type="Proteomes" id="UP000295334"/>
    </source>
</evidence>
<gene>
    <name evidence="9" type="ORF">EPD60_15285</name>
</gene>
<comment type="caution">
    <text evidence="9">The sequence shown here is derived from an EMBL/GenBank/DDBJ whole genome shotgun (WGS) entry which is preliminary data.</text>
</comment>
<evidence type="ECO:0000256" key="6">
    <source>
        <dbReference type="SAM" id="MobiDB-lite"/>
    </source>
</evidence>
<feature type="domain" description="PKD" evidence="8">
    <location>
        <begin position="1567"/>
        <end position="1631"/>
    </location>
</feature>
<dbReference type="GO" id="GO:0006816">
    <property type="term" value="P:calcium ion transport"/>
    <property type="evidence" value="ECO:0007669"/>
    <property type="project" value="TreeGrafter"/>
</dbReference>
<feature type="domain" description="PKD" evidence="8">
    <location>
        <begin position="669"/>
        <end position="718"/>
    </location>
</feature>
<feature type="domain" description="PKD" evidence="8">
    <location>
        <begin position="583"/>
        <end position="639"/>
    </location>
</feature>
<reference evidence="9 10" key="1">
    <citation type="submission" date="2019-03" db="EMBL/GenBank/DDBJ databases">
        <authorList>
            <person name="Kim M.K.M."/>
        </authorList>
    </citation>
    <scope>NUCLEOTIDE SEQUENCE [LARGE SCALE GENOMIC DNA]</scope>
    <source>
        <strain evidence="9 10">17J68-12</strain>
    </source>
</reference>
<organism evidence="9 10">
    <name type="scientific">Flaviaesturariibacter flavus</name>
    <dbReference type="NCBI Taxonomy" id="2502780"/>
    <lineage>
        <taxon>Bacteria</taxon>
        <taxon>Pseudomonadati</taxon>
        <taxon>Bacteroidota</taxon>
        <taxon>Chitinophagia</taxon>
        <taxon>Chitinophagales</taxon>
        <taxon>Chitinophagaceae</taxon>
        <taxon>Flaviaestuariibacter</taxon>
    </lineage>
</organism>
<keyword evidence="3" id="KW-0677">Repeat</keyword>
<feature type="domain" description="PKD" evidence="8">
    <location>
        <begin position="1819"/>
        <end position="1864"/>
    </location>
</feature>
<accession>A0A4R1B719</accession>
<dbReference type="GO" id="GO:0005886">
    <property type="term" value="C:plasma membrane"/>
    <property type="evidence" value="ECO:0007669"/>
    <property type="project" value="TreeGrafter"/>
</dbReference>
<feature type="domain" description="PKD" evidence="8">
    <location>
        <begin position="1392"/>
        <end position="1450"/>
    </location>
</feature>
<comment type="subcellular location">
    <subcellularLocation>
        <location evidence="1">Membrane</location>
        <topology evidence="1">Multi-pass membrane protein</topology>
    </subcellularLocation>
</comment>
<keyword evidence="2" id="KW-0812">Transmembrane</keyword>
<dbReference type="InterPro" id="IPR035986">
    <property type="entry name" value="PKD_dom_sf"/>
</dbReference>
<dbReference type="InterPro" id="IPR000601">
    <property type="entry name" value="PKD_dom"/>
</dbReference>
<dbReference type="CDD" id="cd00146">
    <property type="entry name" value="PKD"/>
    <property type="match status" value="3"/>
</dbReference>
<dbReference type="GO" id="GO:0005261">
    <property type="term" value="F:monoatomic cation channel activity"/>
    <property type="evidence" value="ECO:0007669"/>
    <property type="project" value="TreeGrafter"/>
</dbReference>
<feature type="domain" description="PKD" evidence="8">
    <location>
        <begin position="1280"/>
        <end position="1367"/>
    </location>
</feature>
<evidence type="ECO:0000256" key="7">
    <source>
        <dbReference type="SAM" id="SignalP"/>
    </source>
</evidence>
<dbReference type="Gene3D" id="2.60.40.10">
    <property type="entry name" value="Immunoglobulins"/>
    <property type="match status" value="13"/>
</dbReference>
<dbReference type="PROSITE" id="PS50093">
    <property type="entry name" value="PKD"/>
    <property type="match status" value="8"/>
</dbReference>
<evidence type="ECO:0000256" key="1">
    <source>
        <dbReference type="ARBA" id="ARBA00004141"/>
    </source>
</evidence>
<evidence type="ECO:0000259" key="8">
    <source>
        <dbReference type="PROSITE" id="PS50093"/>
    </source>
</evidence>
<dbReference type="SMART" id="SM00089">
    <property type="entry name" value="PKD"/>
    <property type="match status" value="12"/>
</dbReference>
<feature type="signal peptide" evidence="7">
    <location>
        <begin position="1"/>
        <end position="21"/>
    </location>
</feature>
<evidence type="ECO:0000256" key="5">
    <source>
        <dbReference type="ARBA" id="ARBA00023136"/>
    </source>
</evidence>
<dbReference type="InterPro" id="IPR022409">
    <property type="entry name" value="PKD/Chitinase_dom"/>
</dbReference>
<dbReference type="InterPro" id="IPR013783">
    <property type="entry name" value="Ig-like_fold"/>
</dbReference>
<dbReference type="EMBL" id="SJZI01000050">
    <property type="protein sequence ID" value="TCJ12627.1"/>
    <property type="molecule type" value="Genomic_DNA"/>
</dbReference>
<evidence type="ECO:0000313" key="9">
    <source>
        <dbReference type="EMBL" id="TCJ12627.1"/>
    </source>
</evidence>
<dbReference type="Pfam" id="PF13585">
    <property type="entry name" value="CHU_C"/>
    <property type="match status" value="1"/>
</dbReference>
<dbReference type="RefSeq" id="WP_131450384.1">
    <property type="nucleotide sequence ID" value="NZ_SJZI01000050.1"/>
</dbReference>
<feature type="chain" id="PRO_5020498862" evidence="7">
    <location>
        <begin position="22"/>
        <end position="2216"/>
    </location>
</feature>
<name>A0A4R1B719_9BACT</name>
<proteinExistence type="predicted"/>
<keyword evidence="5" id="KW-0472">Membrane</keyword>